<protein>
    <submittedName>
        <fullName evidence="2">Uncharacterized protein</fullName>
    </submittedName>
</protein>
<accession>A0A7T0C2A1</accession>
<dbReference type="EMBL" id="CP048620">
    <property type="protein sequence ID" value="QPJ65234.1"/>
    <property type="molecule type" value="Genomic_DNA"/>
</dbReference>
<reference evidence="3" key="1">
    <citation type="submission" date="2020-02" db="EMBL/GenBank/DDBJ databases">
        <title>Genomic and physiological characterization of two novel Nitrospinaceae genera.</title>
        <authorList>
            <person name="Mueller A.J."/>
            <person name="Jung M.-Y."/>
            <person name="Strachan C.R."/>
            <person name="Herbold C.W."/>
            <person name="Kirkegaard R.H."/>
            <person name="Daims H."/>
        </authorList>
    </citation>
    <scope>NUCLEOTIDE SEQUENCE [LARGE SCALE GENOMIC DNA]</scope>
</reference>
<feature type="signal peptide" evidence="1">
    <location>
        <begin position="1"/>
        <end position="20"/>
    </location>
</feature>
<proteinExistence type="predicted"/>
<organism evidence="2 3">
    <name type="scientific">Candidatus Nitrohelix vancouverensis</name>
    <dbReference type="NCBI Taxonomy" id="2705534"/>
    <lineage>
        <taxon>Bacteria</taxon>
        <taxon>Pseudomonadati</taxon>
        <taxon>Nitrospinota/Tectimicrobiota group</taxon>
        <taxon>Nitrospinota</taxon>
        <taxon>Nitrospinia</taxon>
        <taxon>Nitrospinales</taxon>
        <taxon>Nitrospinaceae</taxon>
        <taxon>Candidatus Nitrohelix</taxon>
    </lineage>
</organism>
<gene>
    <name evidence="2" type="ORF">G3M78_07460</name>
</gene>
<evidence type="ECO:0000313" key="2">
    <source>
        <dbReference type="EMBL" id="QPJ65234.1"/>
    </source>
</evidence>
<keyword evidence="1" id="KW-0732">Signal</keyword>
<dbReference type="Proteomes" id="UP000594464">
    <property type="component" value="Chromosome"/>
</dbReference>
<name>A0A7T0C2A1_9BACT</name>
<feature type="chain" id="PRO_5032363550" evidence="1">
    <location>
        <begin position="21"/>
        <end position="52"/>
    </location>
</feature>
<dbReference type="AlphaFoldDB" id="A0A7T0C2A1"/>
<evidence type="ECO:0000313" key="3">
    <source>
        <dbReference type="Proteomes" id="UP000594464"/>
    </source>
</evidence>
<sequence>MKLFAQALLIVSLAFCWACAANHQGSSSDSGTVKMLTDEDYKRIGVKETGPQ</sequence>
<dbReference type="KEGG" id="nva:G3M78_07460"/>
<evidence type="ECO:0000256" key="1">
    <source>
        <dbReference type="SAM" id="SignalP"/>
    </source>
</evidence>